<sequence length="143" mass="16062">MPRLTPRRTPRGGGFARPSKFPVHKTTDLQSRFPSGMFHRGCFKTQAPNFNTEGILLLPCARPPSKGVVNAPQACQRTPKALKHWSSDVKLPMRLSRNPFFERRFDKIVGRPRGLKLGLQPSRLSSAFLNFVLQSVTIHSNPS</sequence>
<name>A0AAE1CJC3_9GAST</name>
<evidence type="ECO:0000256" key="1">
    <source>
        <dbReference type="SAM" id="MobiDB-lite"/>
    </source>
</evidence>
<proteinExistence type="predicted"/>
<feature type="compositionally biased region" description="Basic residues" evidence="1">
    <location>
        <begin position="1"/>
        <end position="10"/>
    </location>
</feature>
<dbReference type="AlphaFoldDB" id="A0AAE1CJC3"/>
<dbReference type="Proteomes" id="UP001283361">
    <property type="component" value="Unassembled WGS sequence"/>
</dbReference>
<evidence type="ECO:0000313" key="3">
    <source>
        <dbReference type="Proteomes" id="UP001283361"/>
    </source>
</evidence>
<reference evidence="2" key="1">
    <citation type="journal article" date="2023" name="G3 (Bethesda)">
        <title>A reference genome for the long-term kleptoplast-retaining sea slug Elysia crispata morphotype clarki.</title>
        <authorList>
            <person name="Eastman K.E."/>
            <person name="Pendleton A.L."/>
            <person name="Shaikh M.A."/>
            <person name="Suttiyut T."/>
            <person name="Ogas R."/>
            <person name="Tomko P."/>
            <person name="Gavelis G."/>
            <person name="Widhalm J.R."/>
            <person name="Wisecaver J.H."/>
        </authorList>
    </citation>
    <scope>NUCLEOTIDE SEQUENCE</scope>
    <source>
        <strain evidence="2">ECLA1</strain>
    </source>
</reference>
<feature type="region of interest" description="Disordered" evidence="1">
    <location>
        <begin position="1"/>
        <end position="25"/>
    </location>
</feature>
<accession>A0AAE1CJC3</accession>
<keyword evidence="3" id="KW-1185">Reference proteome</keyword>
<gene>
    <name evidence="2" type="ORF">RRG08_014441</name>
</gene>
<evidence type="ECO:0000313" key="2">
    <source>
        <dbReference type="EMBL" id="KAK3696838.1"/>
    </source>
</evidence>
<dbReference type="EMBL" id="JAWDGP010008029">
    <property type="protein sequence ID" value="KAK3696838.1"/>
    <property type="molecule type" value="Genomic_DNA"/>
</dbReference>
<protein>
    <submittedName>
        <fullName evidence="2">Uncharacterized protein</fullName>
    </submittedName>
</protein>
<organism evidence="2 3">
    <name type="scientific">Elysia crispata</name>
    <name type="common">lettuce slug</name>
    <dbReference type="NCBI Taxonomy" id="231223"/>
    <lineage>
        <taxon>Eukaryota</taxon>
        <taxon>Metazoa</taxon>
        <taxon>Spiralia</taxon>
        <taxon>Lophotrochozoa</taxon>
        <taxon>Mollusca</taxon>
        <taxon>Gastropoda</taxon>
        <taxon>Heterobranchia</taxon>
        <taxon>Euthyneura</taxon>
        <taxon>Panpulmonata</taxon>
        <taxon>Sacoglossa</taxon>
        <taxon>Placobranchoidea</taxon>
        <taxon>Plakobranchidae</taxon>
        <taxon>Elysia</taxon>
    </lineage>
</organism>
<comment type="caution">
    <text evidence="2">The sequence shown here is derived from an EMBL/GenBank/DDBJ whole genome shotgun (WGS) entry which is preliminary data.</text>
</comment>